<keyword evidence="8" id="KW-1185">Reference proteome</keyword>
<dbReference type="GO" id="GO:0070765">
    <property type="term" value="C:gamma-secretase complex"/>
    <property type="evidence" value="ECO:0007669"/>
    <property type="project" value="TreeGrafter"/>
</dbReference>
<dbReference type="Proteomes" id="UP001428341">
    <property type="component" value="Unassembled WGS sequence"/>
</dbReference>
<keyword evidence="5" id="KW-1133">Transmembrane helix</keyword>
<evidence type="ECO:0000256" key="3">
    <source>
        <dbReference type="ARBA" id="ARBA00022692"/>
    </source>
</evidence>
<evidence type="ECO:0000256" key="2">
    <source>
        <dbReference type="ARBA" id="ARBA00009607"/>
    </source>
</evidence>
<accession>A0AAP0QEE9</accession>
<dbReference type="GO" id="GO:0007219">
    <property type="term" value="P:Notch signaling pathway"/>
    <property type="evidence" value="ECO:0007669"/>
    <property type="project" value="UniProtKB-KW"/>
</dbReference>
<dbReference type="InterPro" id="IPR019379">
    <property type="entry name" value="Gamma_Secretase_Asp_P_PEN2"/>
</dbReference>
<keyword evidence="6" id="KW-0472">Membrane</keyword>
<comment type="similarity">
    <text evidence="2">Belongs to the PEN-2 family.</text>
</comment>
<dbReference type="AlphaFoldDB" id="A0AAP0QEE9"/>
<comment type="subcellular location">
    <subcellularLocation>
        <location evidence="1">Membrane</location>
        <topology evidence="1">Multi-pass membrane protein</topology>
    </subcellularLocation>
</comment>
<keyword evidence="3" id="KW-0812">Transmembrane</keyword>
<dbReference type="Pfam" id="PF10251">
    <property type="entry name" value="PEN-2"/>
    <property type="match status" value="1"/>
</dbReference>
<dbReference type="PANTHER" id="PTHR16318:SF0">
    <property type="entry name" value="GAMMA-SECRETASE SUBUNIT PEN-2"/>
    <property type="match status" value="1"/>
</dbReference>
<evidence type="ECO:0000256" key="4">
    <source>
        <dbReference type="ARBA" id="ARBA00022976"/>
    </source>
</evidence>
<organism evidence="7 8">
    <name type="scientific">Citrus x changshan-huyou</name>
    <dbReference type="NCBI Taxonomy" id="2935761"/>
    <lineage>
        <taxon>Eukaryota</taxon>
        <taxon>Viridiplantae</taxon>
        <taxon>Streptophyta</taxon>
        <taxon>Embryophyta</taxon>
        <taxon>Tracheophyta</taxon>
        <taxon>Spermatophyta</taxon>
        <taxon>Magnoliopsida</taxon>
        <taxon>eudicotyledons</taxon>
        <taxon>Gunneridae</taxon>
        <taxon>Pentapetalae</taxon>
        <taxon>rosids</taxon>
        <taxon>malvids</taxon>
        <taxon>Sapindales</taxon>
        <taxon>Rutaceae</taxon>
        <taxon>Aurantioideae</taxon>
        <taxon>Citrus</taxon>
    </lineage>
</organism>
<evidence type="ECO:0000256" key="6">
    <source>
        <dbReference type="ARBA" id="ARBA00023136"/>
    </source>
</evidence>
<evidence type="ECO:0000313" key="8">
    <source>
        <dbReference type="Proteomes" id="UP001428341"/>
    </source>
</evidence>
<keyword evidence="4" id="KW-0914">Notch signaling pathway</keyword>
<proteinExistence type="inferred from homology"/>
<comment type="caution">
    <text evidence="7">The sequence shown here is derived from an EMBL/GenBank/DDBJ whole genome shotgun (WGS) entry which is preliminary data.</text>
</comment>
<evidence type="ECO:0000256" key="1">
    <source>
        <dbReference type="ARBA" id="ARBA00004141"/>
    </source>
</evidence>
<gene>
    <name evidence="7" type="ORF">WN944_028965</name>
</gene>
<name>A0AAP0QEE9_9ROSI</name>
<protein>
    <submittedName>
        <fullName evidence="7">Uncharacterized protein</fullName>
    </submittedName>
</protein>
<dbReference type="PANTHER" id="PTHR16318">
    <property type="entry name" value="GAMMA-SECRETASE SUBUNIT PEN-2"/>
    <property type="match status" value="1"/>
</dbReference>
<dbReference type="EMBL" id="JBCGBO010000025">
    <property type="protein sequence ID" value="KAK9176946.1"/>
    <property type="molecule type" value="Genomic_DNA"/>
</dbReference>
<evidence type="ECO:0000313" key="7">
    <source>
        <dbReference type="EMBL" id="KAK9176946.1"/>
    </source>
</evidence>
<sequence>MIINKRQSDADNRLLQKLPLLYLHGDAVIASVTILSDARLRSNPNEYDHFNKKSQPLNLSSELKFLLLITTATSSTHGVISEPFVEAALFVSIWISDRDSRDAVASRSNELSSRLGRILAAIMGTNGDSVRKIPARHKGIVKMKKIPVRQKGLVFQNKQMCFCWISESLLSSFKVHTSLACEGFSLFIYVSGESGGRLAEFAMAKESLTVARPQEVFKFLQLKLLAYLVLIYSFVDVLGSAVGFAVFTIVLLSWALTFAIGGEHLFGSAWDKLVMYNVAERLGLTGWS</sequence>
<reference evidence="7 8" key="1">
    <citation type="submission" date="2024-05" db="EMBL/GenBank/DDBJ databases">
        <title>Haplotype-resolved chromosome-level genome assembly of Huyou (Citrus changshanensis).</title>
        <authorList>
            <person name="Miao C."/>
            <person name="Chen W."/>
            <person name="Wu Y."/>
            <person name="Wang L."/>
            <person name="Zhao S."/>
            <person name="Grierson D."/>
            <person name="Xu C."/>
            <person name="Chen K."/>
        </authorList>
    </citation>
    <scope>NUCLEOTIDE SEQUENCE [LARGE SCALE GENOMIC DNA]</scope>
    <source>
        <strain evidence="7">01-14</strain>
        <tissue evidence="7">Leaf</tissue>
    </source>
</reference>
<evidence type="ECO:0000256" key="5">
    <source>
        <dbReference type="ARBA" id="ARBA00022989"/>
    </source>
</evidence>